<accession>A0ABW6HXF7</accession>
<feature type="coiled-coil region" evidence="1">
    <location>
        <begin position="42"/>
        <end position="104"/>
    </location>
</feature>
<dbReference type="RefSeq" id="WP_126563465.1">
    <property type="nucleotide sequence ID" value="NZ_JBHZPZ010000013.1"/>
</dbReference>
<reference evidence="3 4" key="1">
    <citation type="submission" date="2024-06" db="EMBL/GenBank/DDBJ databases">
        <title>Flavobacterium spp. isolated from glacier.</title>
        <authorList>
            <person name="Han D."/>
        </authorList>
    </citation>
    <scope>NUCLEOTIDE SEQUENCE [LARGE SCALE GENOMIC DNA]</scope>
    <source>
        <strain evidence="3 4">LS2P90</strain>
    </source>
</reference>
<dbReference type="EMBL" id="JBHZPZ010000013">
    <property type="protein sequence ID" value="MFE3868703.1"/>
    <property type="molecule type" value="Genomic_DNA"/>
</dbReference>
<evidence type="ECO:0000313" key="3">
    <source>
        <dbReference type="EMBL" id="MFE3868703.1"/>
    </source>
</evidence>
<keyword evidence="2" id="KW-0812">Transmembrane</keyword>
<evidence type="ECO:0000256" key="1">
    <source>
        <dbReference type="SAM" id="Coils"/>
    </source>
</evidence>
<keyword evidence="2" id="KW-0472">Membrane</keyword>
<sequence>MEQFIYPTLTAFFAALITWFFSRKSTEIDNGTKSALFYQNLLDDATKRINQCLEIIDNLNIKVAERDKIIESQDIEKKQLRQHIQELMVSNETLINEIKKFKQLNGKA</sequence>
<protein>
    <submittedName>
        <fullName evidence="3">Uncharacterized protein</fullName>
    </submittedName>
</protein>
<keyword evidence="1" id="KW-0175">Coiled coil</keyword>
<keyword evidence="2" id="KW-1133">Transmembrane helix</keyword>
<evidence type="ECO:0000313" key="4">
    <source>
        <dbReference type="Proteomes" id="UP001600109"/>
    </source>
</evidence>
<name>A0ABW6HXF7_9FLAO</name>
<gene>
    <name evidence="3" type="ORF">ACFX5E_11540</name>
</gene>
<dbReference type="Proteomes" id="UP001600109">
    <property type="component" value="Unassembled WGS sequence"/>
</dbReference>
<proteinExistence type="predicted"/>
<feature type="transmembrane region" description="Helical" evidence="2">
    <location>
        <begin position="6"/>
        <end position="22"/>
    </location>
</feature>
<comment type="caution">
    <text evidence="3">The sequence shown here is derived from an EMBL/GenBank/DDBJ whole genome shotgun (WGS) entry which is preliminary data.</text>
</comment>
<keyword evidence="4" id="KW-1185">Reference proteome</keyword>
<evidence type="ECO:0000256" key="2">
    <source>
        <dbReference type="SAM" id="Phobius"/>
    </source>
</evidence>
<organism evidence="3 4">
    <name type="scientific">Flavobacterium xylosi</name>
    <dbReference type="NCBI Taxonomy" id="3230415"/>
    <lineage>
        <taxon>Bacteria</taxon>
        <taxon>Pseudomonadati</taxon>
        <taxon>Bacteroidota</taxon>
        <taxon>Flavobacteriia</taxon>
        <taxon>Flavobacteriales</taxon>
        <taxon>Flavobacteriaceae</taxon>
        <taxon>Flavobacterium</taxon>
    </lineage>
</organism>